<name>A0A7W3JGT7_9MICO</name>
<proteinExistence type="predicted"/>
<evidence type="ECO:0000313" key="2">
    <source>
        <dbReference type="EMBL" id="GEK81697.1"/>
    </source>
</evidence>
<dbReference type="EMBL" id="JACGWW010000001">
    <property type="protein sequence ID" value="MBA8812586.1"/>
    <property type="molecule type" value="Genomic_DNA"/>
</dbReference>
<evidence type="ECO:0000313" key="3">
    <source>
        <dbReference type="EMBL" id="MBA8812586.1"/>
    </source>
</evidence>
<dbReference type="Proteomes" id="UP000522688">
    <property type="component" value="Unassembled WGS sequence"/>
</dbReference>
<keyword evidence="1" id="KW-1133">Transmembrane helix</keyword>
<keyword evidence="1" id="KW-0472">Membrane</keyword>
<dbReference type="EMBL" id="BJUV01000001">
    <property type="protein sequence ID" value="GEK81697.1"/>
    <property type="molecule type" value="Genomic_DNA"/>
</dbReference>
<organism evidence="3 5">
    <name type="scientific">Frigoribacterium faeni</name>
    <dbReference type="NCBI Taxonomy" id="145483"/>
    <lineage>
        <taxon>Bacteria</taxon>
        <taxon>Bacillati</taxon>
        <taxon>Actinomycetota</taxon>
        <taxon>Actinomycetes</taxon>
        <taxon>Micrococcales</taxon>
        <taxon>Microbacteriaceae</taxon>
        <taxon>Frigoribacterium</taxon>
    </lineage>
</organism>
<accession>A0A7W3JGT7</accession>
<reference evidence="3 5" key="2">
    <citation type="submission" date="2020-07" db="EMBL/GenBank/DDBJ databases">
        <title>Sequencing the genomes of 1000 actinobacteria strains.</title>
        <authorList>
            <person name="Klenk H.-P."/>
        </authorList>
    </citation>
    <scope>NUCLEOTIDE SEQUENCE [LARGE SCALE GENOMIC DNA]</scope>
    <source>
        <strain evidence="3 5">DSM 10309</strain>
    </source>
</reference>
<comment type="caution">
    <text evidence="3">The sequence shown here is derived from an EMBL/GenBank/DDBJ whole genome shotgun (WGS) entry which is preliminary data.</text>
</comment>
<evidence type="ECO:0000256" key="1">
    <source>
        <dbReference type="SAM" id="Phobius"/>
    </source>
</evidence>
<sequence>MLDDNGFFGPYQYPGWVLWLVLGLLLVALVVAWYLFVLRFTARRLPKAVREARRGRMVDLPSLRDRYLGLIDEVAAASSSGRLDERAVHSRLSLLLRFFVHETNGVDTHVMTLADLRESDLPRLTGAVEQFYPPAFQRLHPGDPGRAVETAREVVRSWG</sequence>
<evidence type="ECO:0000313" key="5">
    <source>
        <dbReference type="Proteomes" id="UP000522688"/>
    </source>
</evidence>
<evidence type="ECO:0000313" key="4">
    <source>
        <dbReference type="Proteomes" id="UP000321154"/>
    </source>
</evidence>
<keyword evidence="4" id="KW-1185">Reference proteome</keyword>
<dbReference type="OrthoDB" id="5079845at2"/>
<keyword evidence="1" id="KW-0812">Transmembrane</keyword>
<dbReference type="Proteomes" id="UP000321154">
    <property type="component" value="Unassembled WGS sequence"/>
</dbReference>
<dbReference type="AlphaFoldDB" id="A0A7W3JGT7"/>
<gene>
    <name evidence="3" type="ORF">FB463_000810</name>
    <name evidence="2" type="ORF">FFA01_00060</name>
</gene>
<dbReference type="RefSeq" id="WP_146851645.1">
    <property type="nucleotide sequence ID" value="NZ_BAAAHR010000002.1"/>
</dbReference>
<reference evidence="2 4" key="1">
    <citation type="submission" date="2019-07" db="EMBL/GenBank/DDBJ databases">
        <title>Whole genome shotgun sequence of Frigoribacterium faeni NBRC 103066.</title>
        <authorList>
            <person name="Hosoyama A."/>
            <person name="Uohara A."/>
            <person name="Ohji S."/>
            <person name="Ichikawa N."/>
        </authorList>
    </citation>
    <scope>NUCLEOTIDE SEQUENCE [LARGE SCALE GENOMIC DNA]</scope>
    <source>
        <strain evidence="2 4">NBRC 103066</strain>
    </source>
</reference>
<protein>
    <submittedName>
        <fullName evidence="3">Biopolymer transport protein ExbB/TolQ</fullName>
    </submittedName>
</protein>
<feature type="transmembrane region" description="Helical" evidence="1">
    <location>
        <begin position="16"/>
        <end position="37"/>
    </location>
</feature>